<gene>
    <name evidence="2" type="ORF">ABVK25_002050</name>
</gene>
<dbReference type="PANTHER" id="PTHR42877">
    <property type="entry name" value="L-ORNITHINE N(5)-MONOOXYGENASE-RELATED"/>
    <property type="match status" value="1"/>
</dbReference>
<dbReference type="EMBL" id="JBHFEH010000004">
    <property type="protein sequence ID" value="KAL2057666.1"/>
    <property type="molecule type" value="Genomic_DNA"/>
</dbReference>
<organism evidence="2 3">
    <name type="scientific">Lepraria finkii</name>
    <dbReference type="NCBI Taxonomy" id="1340010"/>
    <lineage>
        <taxon>Eukaryota</taxon>
        <taxon>Fungi</taxon>
        <taxon>Dikarya</taxon>
        <taxon>Ascomycota</taxon>
        <taxon>Pezizomycotina</taxon>
        <taxon>Lecanoromycetes</taxon>
        <taxon>OSLEUM clade</taxon>
        <taxon>Lecanoromycetidae</taxon>
        <taxon>Lecanorales</taxon>
        <taxon>Lecanorineae</taxon>
        <taxon>Stereocaulaceae</taxon>
        <taxon>Lepraria</taxon>
    </lineage>
</organism>
<name>A0ABR4BKX3_9LECA</name>
<evidence type="ECO:0000313" key="2">
    <source>
        <dbReference type="EMBL" id="KAL2057666.1"/>
    </source>
</evidence>
<sequence length="507" mass="57428">MEDVIIIGAGLAGIGMGVQMKRQYPCVTFEIFEKLAHVGGTWTQNIYPNLSCDVDSQYYSYSFYLNPNWTETFAKQPEILDYIDNVVEHFQLEPHIKLNQECFIANWSDESSTWTVQFRDLATGKEYTRESKVLITAVGVLNVPRDRDDVPILSGFQGDVMHTSNWRDIDWQSKNVLVLGNGCSANQVVPWLLNEGRVKKLVQVVRSEQWVAPKVNSRHSDVFRWVLRNVPLAARAYRLWKAFQMDMGLPAYKNTSSGTAQRKILEDVIKDYMANAAAKKYHDILVPKYPFGAKRPVMDHGYLQATNLDNFELIKGDGISAVENNGHSVIDTQGGHHDVDTVILANGFKTQELLTPMRIFGKDGRDLRQQWNILGGARAYMGVAVSGFPNLFVLTGPNTLPNGNSTLHGIECSVVYILRVLKPLLGRKSPQSSTVMVKAAAEDAYNRKLQRWMQDFVYSTDVDTYFINKQSGRNTLVWPGSQFSFYWSRCIQGVKWADFEIGRAKRS</sequence>
<dbReference type="Pfam" id="PF13450">
    <property type="entry name" value="NAD_binding_8"/>
    <property type="match status" value="1"/>
</dbReference>
<evidence type="ECO:0000256" key="1">
    <source>
        <dbReference type="ARBA" id="ARBA00010139"/>
    </source>
</evidence>
<comment type="caution">
    <text evidence="2">The sequence shown here is derived from an EMBL/GenBank/DDBJ whole genome shotgun (WGS) entry which is preliminary data.</text>
</comment>
<dbReference type="SUPFAM" id="SSF51905">
    <property type="entry name" value="FAD/NAD(P)-binding domain"/>
    <property type="match status" value="2"/>
</dbReference>
<dbReference type="Gene3D" id="3.50.50.60">
    <property type="entry name" value="FAD/NAD(P)-binding domain"/>
    <property type="match status" value="3"/>
</dbReference>
<proteinExistence type="inferred from homology"/>
<accession>A0ABR4BKX3</accession>
<dbReference type="PANTHER" id="PTHR42877:SF5">
    <property type="entry name" value="L-ORNITHINE N(5)-MONOOXYGENASE-RELATED"/>
    <property type="match status" value="1"/>
</dbReference>
<comment type="similarity">
    <text evidence="1">Belongs to the FAD-binding monooxygenase family.</text>
</comment>
<keyword evidence="3" id="KW-1185">Reference proteome</keyword>
<dbReference type="InterPro" id="IPR036188">
    <property type="entry name" value="FAD/NAD-bd_sf"/>
</dbReference>
<protein>
    <submittedName>
        <fullName evidence="2">Uncharacterized protein</fullName>
    </submittedName>
</protein>
<evidence type="ECO:0000313" key="3">
    <source>
        <dbReference type="Proteomes" id="UP001590951"/>
    </source>
</evidence>
<dbReference type="InterPro" id="IPR051209">
    <property type="entry name" value="FAD-bind_Monooxygenase_sf"/>
</dbReference>
<reference evidence="2 3" key="1">
    <citation type="submission" date="2024-09" db="EMBL/GenBank/DDBJ databases">
        <title>Rethinking Asexuality: The Enigmatic Case of Functional Sexual Genes in Lepraria (Stereocaulaceae).</title>
        <authorList>
            <person name="Doellman M."/>
            <person name="Sun Y."/>
            <person name="Barcenas-Pena A."/>
            <person name="Lumbsch H.T."/>
            <person name="Grewe F."/>
        </authorList>
    </citation>
    <scope>NUCLEOTIDE SEQUENCE [LARGE SCALE GENOMIC DNA]</scope>
    <source>
        <strain evidence="2 3">Grewe 0041</strain>
    </source>
</reference>
<dbReference type="Proteomes" id="UP001590951">
    <property type="component" value="Unassembled WGS sequence"/>
</dbReference>